<dbReference type="InterPro" id="IPR045391">
    <property type="entry name" value="DUF6520"/>
</dbReference>
<organism evidence="2 3">
    <name type="scientific">Sediminicola luteus</name>
    <dbReference type="NCBI Taxonomy" id="319238"/>
    <lineage>
        <taxon>Bacteria</taxon>
        <taxon>Pseudomonadati</taxon>
        <taxon>Bacteroidota</taxon>
        <taxon>Flavobacteriia</taxon>
        <taxon>Flavobacteriales</taxon>
        <taxon>Flavobacteriaceae</taxon>
        <taxon>Sediminicola</taxon>
    </lineage>
</organism>
<evidence type="ECO:0000313" key="3">
    <source>
        <dbReference type="Proteomes" id="UP000219559"/>
    </source>
</evidence>
<dbReference type="RefSeq" id="WP_097441130.1">
    <property type="nucleotide sequence ID" value="NZ_KZ300477.1"/>
</dbReference>
<sequence>MKKIVLKTALPALALMMAVGLSFATNVEQAHNPNAKQGYINTPQPCTLSRTCSTIPGQLCTDNNGNQVFDKISPTVCTQPLYMPQ</sequence>
<dbReference type="AlphaFoldDB" id="A0A2A4G3L1"/>
<evidence type="ECO:0008006" key="4">
    <source>
        <dbReference type="Google" id="ProtNLM"/>
    </source>
</evidence>
<dbReference type="Proteomes" id="UP000219559">
    <property type="component" value="Unassembled WGS sequence"/>
</dbReference>
<dbReference type="EMBL" id="NBWU01000007">
    <property type="protein sequence ID" value="PCE63021.1"/>
    <property type="molecule type" value="Genomic_DNA"/>
</dbReference>
<reference evidence="2 3" key="1">
    <citation type="submission" date="2017-04" db="EMBL/GenBank/DDBJ databases">
        <title>A new member of the family Flavobacteriaceae isolated from ascidians.</title>
        <authorList>
            <person name="Chen L."/>
        </authorList>
    </citation>
    <scope>NUCLEOTIDE SEQUENCE [LARGE SCALE GENOMIC DNA]</scope>
    <source>
        <strain evidence="2 3">HQA918</strain>
    </source>
</reference>
<keyword evidence="3" id="KW-1185">Reference proteome</keyword>
<comment type="caution">
    <text evidence="2">The sequence shown here is derived from an EMBL/GenBank/DDBJ whole genome shotgun (WGS) entry which is preliminary data.</text>
</comment>
<protein>
    <recommendedName>
        <fullName evidence="4">Kazal-like domain-containing protein</fullName>
    </recommendedName>
</protein>
<dbReference type="Pfam" id="PF20130">
    <property type="entry name" value="DUF6520"/>
    <property type="match status" value="1"/>
</dbReference>
<dbReference type="OrthoDB" id="1374718at2"/>
<gene>
    <name evidence="2" type="ORF">B7P33_17255</name>
</gene>
<proteinExistence type="predicted"/>
<evidence type="ECO:0000256" key="1">
    <source>
        <dbReference type="SAM" id="SignalP"/>
    </source>
</evidence>
<evidence type="ECO:0000313" key="2">
    <source>
        <dbReference type="EMBL" id="PCE63021.1"/>
    </source>
</evidence>
<accession>A0A2A4G3L1</accession>
<name>A0A2A4G3L1_9FLAO</name>
<keyword evidence="1" id="KW-0732">Signal</keyword>
<feature type="chain" id="PRO_5013172818" description="Kazal-like domain-containing protein" evidence="1">
    <location>
        <begin position="25"/>
        <end position="85"/>
    </location>
</feature>
<feature type="signal peptide" evidence="1">
    <location>
        <begin position="1"/>
        <end position="24"/>
    </location>
</feature>